<dbReference type="HOGENOM" id="CLU_626609_0_0_7"/>
<dbReference type="InterPro" id="IPR023885">
    <property type="entry name" value="4Fe4S-binding_SPASM_dom"/>
</dbReference>
<dbReference type="CDD" id="cd01335">
    <property type="entry name" value="Radical_SAM"/>
    <property type="match status" value="1"/>
</dbReference>
<name>F0JC72_9BACT</name>
<reference evidence="8 9" key="1">
    <citation type="journal article" date="2011" name="J. Bacteriol.">
        <title>Genome sequence of the mercury-methylating strain Desulfovibrio desulfuricans ND132.</title>
        <authorList>
            <person name="Brown S.D."/>
            <person name="Gilmour C.C."/>
            <person name="Kucken A.M."/>
            <person name="Wall J.D."/>
            <person name="Elias D.A."/>
            <person name="Brandt C.C."/>
            <person name="Podar M."/>
            <person name="Chertkov O."/>
            <person name="Held B."/>
            <person name="Bruce D.C."/>
            <person name="Detter J.C."/>
            <person name="Tapia R."/>
            <person name="Han C.S."/>
            <person name="Goodwin L.A."/>
            <person name="Cheng J.F."/>
            <person name="Pitluck S."/>
            <person name="Woyke T."/>
            <person name="Mikhailova N."/>
            <person name="Ivanova N.N."/>
            <person name="Han J."/>
            <person name="Lucas S."/>
            <person name="Lapidus A.L."/>
            <person name="Land M.L."/>
            <person name="Hauser L.J."/>
            <person name="Palumbo A.V."/>
        </authorList>
    </citation>
    <scope>NUCLEOTIDE SEQUENCE [LARGE SCALE GENOMIC DNA]</scope>
    <source>
        <strain evidence="8 9">ND132</strain>
    </source>
</reference>
<keyword evidence="4" id="KW-0479">Metal-binding</keyword>
<dbReference type="OrthoDB" id="9782387at2"/>
<dbReference type="SUPFAM" id="SSF102114">
    <property type="entry name" value="Radical SAM enzymes"/>
    <property type="match status" value="1"/>
</dbReference>
<keyword evidence="5" id="KW-0408">Iron</keyword>
<dbReference type="InterPro" id="IPR007197">
    <property type="entry name" value="rSAM"/>
</dbReference>
<dbReference type="KEGG" id="ddn:DND132_2442"/>
<keyword evidence="9" id="KW-1185">Reference proteome</keyword>
<dbReference type="AlphaFoldDB" id="F0JC72"/>
<dbReference type="eggNOG" id="COG0535">
    <property type="taxonomic scope" value="Bacteria"/>
</dbReference>
<sequence length="437" mass="50252">MIPKYAQPGEWLTDGGLTDQGRQARRTYAKFVDGLMDLPVSTYRVSRVLHLLQSNYYDTSADGFALPPHTINFCVNNVCNFKCSYCDLNHGRQEWDHLNTKMKHNVIDPKVRHELPLDLCKRIIDEVAWFRPTIRIPWMEPLLYRDLIPFIEYTKSKDLQFSMLTNGLLLPKYARQLVDAGVDALRVSLDGPEAVHEGLCGVKGAYAKIIEGLGILVEERKKRGIDLQIGCYFTVNDKNCDQLVPMLESLDEAGLLEEMFVGFFMFNYISKNMVEAHNTHHAAVCGATVEETSAQYIDISKIDVDSLLRQRREIEERFAHRTRIHFRPDFTESNLRFCVSDAAGEFPGSRCETQWHTLFINPDGEIKSLPQCILDPVGNVHENTFLDIWNGEKMREQRKLLRQYGAYYGCMRCWSIYNNIEDLQGSWKSFPATGTED</sequence>
<dbReference type="Pfam" id="PF13186">
    <property type="entry name" value="SPASM"/>
    <property type="match status" value="1"/>
</dbReference>
<dbReference type="PROSITE" id="PS51918">
    <property type="entry name" value="RADICAL_SAM"/>
    <property type="match status" value="1"/>
</dbReference>
<dbReference type="CDD" id="cd21109">
    <property type="entry name" value="SPASM"/>
    <property type="match status" value="1"/>
</dbReference>
<protein>
    <submittedName>
        <fullName evidence="8">Radical SAM domain protein</fullName>
    </submittedName>
</protein>
<evidence type="ECO:0000256" key="4">
    <source>
        <dbReference type="ARBA" id="ARBA00022723"/>
    </source>
</evidence>
<organism evidence="8 9">
    <name type="scientific">Pseudodesulfovibrio mercurii</name>
    <dbReference type="NCBI Taxonomy" id="641491"/>
    <lineage>
        <taxon>Bacteria</taxon>
        <taxon>Pseudomonadati</taxon>
        <taxon>Thermodesulfobacteriota</taxon>
        <taxon>Desulfovibrionia</taxon>
        <taxon>Desulfovibrionales</taxon>
        <taxon>Desulfovibrionaceae</taxon>
    </lineage>
</organism>
<dbReference type="GO" id="GO:0046872">
    <property type="term" value="F:metal ion binding"/>
    <property type="evidence" value="ECO:0007669"/>
    <property type="project" value="UniProtKB-KW"/>
</dbReference>
<dbReference type="RefSeq" id="WP_014323071.1">
    <property type="nucleotide sequence ID" value="NC_016803.1"/>
</dbReference>
<evidence type="ECO:0000259" key="7">
    <source>
        <dbReference type="PROSITE" id="PS51918"/>
    </source>
</evidence>
<dbReference type="SFLD" id="SFLDS00029">
    <property type="entry name" value="Radical_SAM"/>
    <property type="match status" value="1"/>
</dbReference>
<keyword evidence="6" id="KW-0411">Iron-sulfur</keyword>
<dbReference type="InterPro" id="IPR013785">
    <property type="entry name" value="Aldolase_TIM"/>
</dbReference>
<dbReference type="GO" id="GO:0051536">
    <property type="term" value="F:iron-sulfur cluster binding"/>
    <property type="evidence" value="ECO:0007669"/>
    <property type="project" value="UniProtKB-KW"/>
</dbReference>
<dbReference type="PANTHER" id="PTHR11228">
    <property type="entry name" value="RADICAL SAM DOMAIN PROTEIN"/>
    <property type="match status" value="1"/>
</dbReference>
<evidence type="ECO:0000313" key="8">
    <source>
        <dbReference type="EMBL" id="EGB15645.1"/>
    </source>
</evidence>
<dbReference type="SFLD" id="SFLDG01387">
    <property type="entry name" value="BtrN-like_SPASM_domain_contain"/>
    <property type="match status" value="1"/>
</dbReference>
<feature type="domain" description="Radical SAM core" evidence="7">
    <location>
        <begin position="65"/>
        <end position="317"/>
    </location>
</feature>
<dbReference type="Gene3D" id="3.20.20.70">
    <property type="entry name" value="Aldolase class I"/>
    <property type="match status" value="1"/>
</dbReference>
<dbReference type="GO" id="GO:0003824">
    <property type="term" value="F:catalytic activity"/>
    <property type="evidence" value="ECO:0007669"/>
    <property type="project" value="InterPro"/>
</dbReference>
<evidence type="ECO:0000256" key="5">
    <source>
        <dbReference type="ARBA" id="ARBA00023004"/>
    </source>
</evidence>
<dbReference type="STRING" id="641491.DND132_2442"/>
<dbReference type="PANTHER" id="PTHR11228:SF7">
    <property type="entry name" value="PQQA PEPTIDE CYCLASE"/>
    <property type="match status" value="1"/>
</dbReference>
<keyword evidence="3" id="KW-0949">S-adenosyl-L-methionine</keyword>
<proteinExistence type="predicted"/>
<dbReference type="Pfam" id="PF04055">
    <property type="entry name" value="Radical_SAM"/>
    <property type="match status" value="1"/>
</dbReference>
<dbReference type="SFLD" id="SFLDG01067">
    <property type="entry name" value="SPASM/twitch_domain_containing"/>
    <property type="match status" value="1"/>
</dbReference>
<dbReference type="InterPro" id="IPR050377">
    <property type="entry name" value="Radical_SAM_PqqE_MftC-like"/>
</dbReference>
<dbReference type="InterPro" id="IPR058240">
    <property type="entry name" value="rSAM_sf"/>
</dbReference>
<dbReference type="Proteomes" id="UP000007845">
    <property type="component" value="Chromosome"/>
</dbReference>
<gene>
    <name evidence="8" type="ORF">DND132_2442</name>
</gene>
<evidence type="ECO:0000256" key="6">
    <source>
        <dbReference type="ARBA" id="ARBA00023014"/>
    </source>
</evidence>
<accession>F0JC72</accession>
<evidence type="ECO:0000313" key="9">
    <source>
        <dbReference type="Proteomes" id="UP000007845"/>
    </source>
</evidence>
<evidence type="ECO:0000256" key="2">
    <source>
        <dbReference type="ARBA" id="ARBA00022485"/>
    </source>
</evidence>
<comment type="cofactor">
    <cofactor evidence="1">
        <name>[4Fe-4S] cluster</name>
        <dbReference type="ChEBI" id="CHEBI:49883"/>
    </cofactor>
</comment>
<evidence type="ECO:0000256" key="3">
    <source>
        <dbReference type="ARBA" id="ARBA00022691"/>
    </source>
</evidence>
<dbReference type="EMBL" id="CP003220">
    <property type="protein sequence ID" value="EGB15645.1"/>
    <property type="molecule type" value="Genomic_DNA"/>
</dbReference>
<keyword evidence="2" id="KW-0004">4Fe-4S</keyword>
<evidence type="ECO:0000256" key="1">
    <source>
        <dbReference type="ARBA" id="ARBA00001966"/>
    </source>
</evidence>
<dbReference type="InterPro" id="IPR034391">
    <property type="entry name" value="AdoMet-like_SPASM_containing"/>
</dbReference>